<protein>
    <submittedName>
        <fullName evidence="2">tRNA (Adenosine(37)-N6)-threonylcarbamoyltransferase complex dimerization subunit type 1 TsaB</fullName>
        <ecNumber evidence="2">2.3.1.234</ecNumber>
    </submittedName>
</protein>
<dbReference type="InterPro" id="IPR000905">
    <property type="entry name" value="Gcp-like_dom"/>
</dbReference>
<accession>A0ABV8UW22</accession>
<dbReference type="Proteomes" id="UP001595733">
    <property type="component" value="Unassembled WGS sequence"/>
</dbReference>
<keyword evidence="3" id="KW-1185">Reference proteome</keyword>
<dbReference type="InterPro" id="IPR022496">
    <property type="entry name" value="T6A_TsaB"/>
</dbReference>
<dbReference type="EC" id="2.3.1.234" evidence="2"/>
<proteinExistence type="predicted"/>
<keyword evidence="2" id="KW-0012">Acyltransferase</keyword>
<dbReference type="NCBIfam" id="TIGR03725">
    <property type="entry name" value="T6A_YeaZ"/>
    <property type="match status" value="1"/>
</dbReference>
<sequence>MIWLGIDTSTKPLSVAIVKDGVVIDEHRDSRGLTHSAGAMPAVVRLLEEVKLTPQDLGAIAVAKGPGSYTGIRIGMTLAKTLAWSLQIPVYPVSSLEVLAAGGRWFPGLTVSIMDARRNHVFVGVYKQGEEKLEKHLAFDELLRFLQQAGEPVLWVGLDTAIYQEQIKATDLESYFAELEQQLPSAASLIRLAMTKEPVEAVHDLTPSYLRITEAEANWLKANE</sequence>
<dbReference type="InterPro" id="IPR043129">
    <property type="entry name" value="ATPase_NBD"/>
</dbReference>
<dbReference type="Pfam" id="PF00814">
    <property type="entry name" value="TsaD"/>
    <property type="match status" value="1"/>
</dbReference>
<name>A0ABV8UW22_9BACL</name>
<comment type="caution">
    <text evidence="2">The sequence shown here is derived from an EMBL/GenBank/DDBJ whole genome shotgun (WGS) entry which is preliminary data.</text>
</comment>
<dbReference type="EMBL" id="JBHSEF010000016">
    <property type="protein sequence ID" value="MFC4354723.1"/>
    <property type="molecule type" value="Genomic_DNA"/>
</dbReference>
<evidence type="ECO:0000313" key="3">
    <source>
        <dbReference type="Proteomes" id="UP001595733"/>
    </source>
</evidence>
<organism evidence="2 3">
    <name type="scientific">Chryseomicrobium palamuruense</name>
    <dbReference type="NCBI Taxonomy" id="682973"/>
    <lineage>
        <taxon>Bacteria</taxon>
        <taxon>Bacillati</taxon>
        <taxon>Bacillota</taxon>
        <taxon>Bacilli</taxon>
        <taxon>Bacillales</taxon>
        <taxon>Caryophanaceae</taxon>
        <taxon>Chryseomicrobium</taxon>
    </lineage>
</organism>
<dbReference type="CDD" id="cd24032">
    <property type="entry name" value="ASKHA_NBD_TsaB"/>
    <property type="match status" value="1"/>
</dbReference>
<dbReference type="PANTHER" id="PTHR11735">
    <property type="entry name" value="TRNA N6-ADENOSINE THREONYLCARBAMOYLTRANSFERASE"/>
    <property type="match status" value="1"/>
</dbReference>
<dbReference type="SUPFAM" id="SSF53067">
    <property type="entry name" value="Actin-like ATPase domain"/>
    <property type="match status" value="2"/>
</dbReference>
<dbReference type="GO" id="GO:0061711">
    <property type="term" value="F:tRNA N(6)-L-threonylcarbamoyladenine synthase activity"/>
    <property type="evidence" value="ECO:0007669"/>
    <property type="project" value="UniProtKB-EC"/>
</dbReference>
<dbReference type="Gene3D" id="3.30.420.40">
    <property type="match status" value="2"/>
</dbReference>
<feature type="domain" description="Gcp-like" evidence="1">
    <location>
        <begin position="34"/>
        <end position="219"/>
    </location>
</feature>
<dbReference type="PANTHER" id="PTHR11735:SF11">
    <property type="entry name" value="TRNA THREONYLCARBAMOYLADENOSINE BIOSYNTHESIS PROTEIN TSAB"/>
    <property type="match status" value="1"/>
</dbReference>
<evidence type="ECO:0000259" key="1">
    <source>
        <dbReference type="Pfam" id="PF00814"/>
    </source>
</evidence>
<evidence type="ECO:0000313" key="2">
    <source>
        <dbReference type="EMBL" id="MFC4354723.1"/>
    </source>
</evidence>
<reference evidence="3" key="1">
    <citation type="journal article" date="2019" name="Int. J. Syst. Evol. Microbiol.">
        <title>The Global Catalogue of Microorganisms (GCM) 10K type strain sequencing project: providing services to taxonomists for standard genome sequencing and annotation.</title>
        <authorList>
            <consortium name="The Broad Institute Genomics Platform"/>
            <consortium name="The Broad Institute Genome Sequencing Center for Infectious Disease"/>
            <person name="Wu L."/>
            <person name="Ma J."/>
        </authorList>
    </citation>
    <scope>NUCLEOTIDE SEQUENCE [LARGE SCALE GENOMIC DNA]</scope>
    <source>
        <strain evidence="3">CCUG 50353</strain>
    </source>
</reference>
<gene>
    <name evidence="2" type="primary">tsaB</name>
    <name evidence="2" type="ORF">ACFO0S_06575</name>
</gene>
<dbReference type="RefSeq" id="WP_378141004.1">
    <property type="nucleotide sequence ID" value="NZ_JBHSEF010000016.1"/>
</dbReference>
<keyword evidence="2" id="KW-0808">Transferase</keyword>